<feature type="signal peptide" evidence="1">
    <location>
        <begin position="1"/>
        <end position="16"/>
    </location>
</feature>
<accession>J6F4V7</accession>
<dbReference type="Pfam" id="PF21671">
    <property type="entry name" value="CPL1-like"/>
    <property type="match status" value="1"/>
</dbReference>
<dbReference type="KEGG" id="tasa:A1Q1_06752"/>
<dbReference type="InterPro" id="IPR038955">
    <property type="entry name" value="PriA/CPL1_fungi"/>
</dbReference>
<evidence type="ECO:0000313" key="3">
    <source>
        <dbReference type="EMBL" id="EJT52039.1"/>
    </source>
</evidence>
<dbReference type="EMBL" id="ALBS01000037">
    <property type="protein sequence ID" value="EJT52039.1"/>
    <property type="molecule type" value="Genomic_DNA"/>
</dbReference>
<dbReference type="PANTHER" id="PTHR35192">
    <property type="entry name" value="PROTEIN, PUTATIVE-RELATED"/>
    <property type="match status" value="1"/>
</dbReference>
<dbReference type="VEuPathDB" id="FungiDB:A1Q1_06752"/>
<evidence type="ECO:0000313" key="4">
    <source>
        <dbReference type="Proteomes" id="UP000002748"/>
    </source>
</evidence>
<dbReference type="AlphaFoldDB" id="J6F4V7"/>
<dbReference type="Proteomes" id="UP000002748">
    <property type="component" value="Unassembled WGS sequence"/>
</dbReference>
<protein>
    <submittedName>
        <fullName evidence="3">Protein priA</fullName>
    </submittedName>
</protein>
<reference evidence="3 4" key="1">
    <citation type="journal article" date="2012" name="Eukaryot. Cell">
        <title>Draft genome sequence of CBS 2479, the standard type strain of Trichosporon asahii.</title>
        <authorList>
            <person name="Yang R.Y."/>
            <person name="Li H.T."/>
            <person name="Zhu H."/>
            <person name="Zhou G.P."/>
            <person name="Wang M."/>
            <person name="Wang L."/>
        </authorList>
    </citation>
    <scope>NUCLEOTIDE SEQUENCE [LARGE SCALE GENOMIC DNA]</scope>
    <source>
        <strain evidence="4">ATCC 90039 / CBS 2479 / JCM 2466 / KCTC 7840 / NCYC 2677 / UAMH 7654</strain>
    </source>
</reference>
<dbReference type="InterPro" id="IPR048661">
    <property type="entry name" value="CPL1-like"/>
</dbReference>
<proteinExistence type="predicted"/>
<evidence type="ECO:0000256" key="1">
    <source>
        <dbReference type="SAM" id="SignalP"/>
    </source>
</evidence>
<evidence type="ECO:0000259" key="2">
    <source>
        <dbReference type="Pfam" id="PF21671"/>
    </source>
</evidence>
<organism evidence="3 4">
    <name type="scientific">Trichosporon asahii var. asahii (strain ATCC 90039 / CBS 2479 / JCM 2466 / KCTC 7840 / NBRC 103889/ NCYC 2677 / UAMH 7654)</name>
    <name type="common">Yeast</name>
    <dbReference type="NCBI Taxonomy" id="1186058"/>
    <lineage>
        <taxon>Eukaryota</taxon>
        <taxon>Fungi</taxon>
        <taxon>Dikarya</taxon>
        <taxon>Basidiomycota</taxon>
        <taxon>Agaricomycotina</taxon>
        <taxon>Tremellomycetes</taxon>
        <taxon>Trichosporonales</taxon>
        <taxon>Trichosporonaceae</taxon>
        <taxon>Trichosporon</taxon>
    </lineage>
</organism>
<sequence>MLAIAAVAFMAASARAIKYTNDFSSELTQRFAEREQMNFNSSPCTNVQRAECYVNMENMDPATCQCVGLQPFQRTPNQPVADTALFPFSFSKDVSALAGCWDQGKVADSEGQCFSLEEGDEEHEKRTFLWRWGRDPGTACSNASKTKRCYKLGFPCDYRCVCIDPPQVCNKCYNIFAIKKCFLQGLQVNPDCSCKPRRRCDCWDQWRCQCKGGHLDDNCNCVVPSSKPRWKRAPACPAGQKSCPVGGGKNECIDVQSNLESCGGCAQGGDGIDCTTLAGVNNVRCIKGECVASSCKPGFELFGNQICVQTAEAVEATV</sequence>
<name>J6F4V7_TRIAS</name>
<dbReference type="HOGENOM" id="CLU_874888_0_0_1"/>
<comment type="caution">
    <text evidence="3">The sequence shown here is derived from an EMBL/GenBank/DDBJ whole genome shotgun (WGS) entry which is preliminary data.</text>
</comment>
<dbReference type="RefSeq" id="XP_014183276.1">
    <property type="nucleotide sequence ID" value="XM_014327801.1"/>
</dbReference>
<gene>
    <name evidence="3" type="ORF">A1Q1_06752</name>
</gene>
<feature type="chain" id="PRO_5003788105" evidence="1">
    <location>
        <begin position="17"/>
        <end position="318"/>
    </location>
</feature>
<keyword evidence="1" id="KW-0732">Signal</keyword>
<dbReference type="GeneID" id="25990264"/>
<dbReference type="OrthoDB" id="439917at2759"/>
<feature type="domain" description="Protein CPL1-like" evidence="2">
    <location>
        <begin position="251"/>
        <end position="301"/>
    </location>
</feature>
<dbReference type="PANTHER" id="PTHR35192:SF2">
    <property type="entry name" value="APPLE DOMAIN-CONTAINING PROTEIN"/>
    <property type="match status" value="1"/>
</dbReference>